<name>A0A7W3TFY6_9ACTN</name>
<evidence type="ECO:0000313" key="3">
    <source>
        <dbReference type="Proteomes" id="UP000538929"/>
    </source>
</evidence>
<evidence type="ECO:0000256" key="1">
    <source>
        <dbReference type="SAM" id="MobiDB-lite"/>
    </source>
</evidence>
<sequence>MTVPVGPNRSRALGPLAAPAEPFDAEEPRERVEPRAEERSPAPVAVTALVEQPPPPNPSGHRPEPVPAEEQERPVGIPAGMTPDQAFYEAFRKYANERNGFPNARQLSRYLHEQSKISNTDGGLLTEGFLRAYLPEMKQRYRAEMGIGV</sequence>
<evidence type="ECO:0000313" key="2">
    <source>
        <dbReference type="EMBL" id="MBB0245820.1"/>
    </source>
</evidence>
<feature type="region of interest" description="Disordered" evidence="1">
    <location>
        <begin position="1"/>
        <end position="82"/>
    </location>
</feature>
<proteinExistence type="predicted"/>
<feature type="compositionally biased region" description="Basic and acidic residues" evidence="1">
    <location>
        <begin position="26"/>
        <end position="40"/>
    </location>
</feature>
<comment type="caution">
    <text evidence="2">The sequence shown here is derived from an EMBL/GenBank/DDBJ whole genome shotgun (WGS) entry which is preliminary data.</text>
</comment>
<protein>
    <submittedName>
        <fullName evidence="2">Uncharacterized protein</fullName>
    </submittedName>
</protein>
<dbReference type="AlphaFoldDB" id="A0A7W3TFY6"/>
<organism evidence="2 3">
    <name type="scientific">Streptomyces alkaliphilus</name>
    <dbReference type="NCBI Taxonomy" id="1472722"/>
    <lineage>
        <taxon>Bacteria</taxon>
        <taxon>Bacillati</taxon>
        <taxon>Actinomycetota</taxon>
        <taxon>Actinomycetes</taxon>
        <taxon>Kitasatosporales</taxon>
        <taxon>Streptomycetaceae</taxon>
        <taxon>Streptomyces</taxon>
    </lineage>
</organism>
<dbReference type="Proteomes" id="UP000538929">
    <property type="component" value="Unassembled WGS sequence"/>
</dbReference>
<dbReference type="EMBL" id="VKHT01000619">
    <property type="protein sequence ID" value="MBB0245820.1"/>
    <property type="molecule type" value="Genomic_DNA"/>
</dbReference>
<gene>
    <name evidence="2" type="ORF">FNQ90_17330</name>
</gene>
<keyword evidence="3" id="KW-1185">Reference proteome</keyword>
<reference evidence="3" key="1">
    <citation type="submission" date="2019-10" db="EMBL/GenBank/DDBJ databases">
        <title>Streptomyces sp. nov., a novel actinobacterium isolated from alkaline environment.</title>
        <authorList>
            <person name="Golinska P."/>
        </authorList>
    </citation>
    <scope>NUCLEOTIDE SEQUENCE [LARGE SCALE GENOMIC DNA]</scope>
    <source>
        <strain evidence="3">DSM 42118</strain>
    </source>
</reference>
<accession>A0A7W3TFY6</accession>